<accession>A0A2N5HFK9</accession>
<dbReference type="Pfam" id="PF20014">
    <property type="entry name" value="GAP1-M"/>
    <property type="match status" value="1"/>
</dbReference>
<feature type="domain" description="GTPase-associated protein 1 N-terminal" evidence="1">
    <location>
        <begin position="5"/>
        <end position="143"/>
    </location>
</feature>
<evidence type="ECO:0000313" key="3">
    <source>
        <dbReference type="EMBL" id="PLS04310.1"/>
    </source>
</evidence>
<dbReference type="Pfam" id="PF20013">
    <property type="entry name" value="GAP1-N2"/>
    <property type="match status" value="1"/>
</dbReference>
<dbReference type="Proteomes" id="UP000234950">
    <property type="component" value="Unassembled WGS sequence"/>
</dbReference>
<name>A0A2N5HFK9_9BACI</name>
<comment type="caution">
    <text evidence="3">The sequence shown here is derived from an EMBL/GenBank/DDBJ whole genome shotgun (WGS) entry which is preliminary data.</text>
</comment>
<dbReference type="OrthoDB" id="2931061at2"/>
<sequence length="562" mass="64967">MTEKIHQHMYTRERKGIFQDSAGYDTIAMSEGLEPFFVKKYLHPFCLYHGPKKLREQGNRDSSCYPPAVTIFQPETGELVIGQAVFVPADFTGARSTYFMHSFVIPSDQKDHWVQQPEMLFQLKESFQTSYDISQGPVLPELELVSYKKADILEDIVLNRLGIKNADLQQLLYAVMTSISGKKKVFITLNVPLQEYSRYALMLLELLFLYLPYAFRNMLGAITFTSEPETRNYIHVTFFEPGTLNISDPSIKKQFIFDFAGGFISSVSLPLEQKEFFDFAFEDLTRMDDFFKFSEMALAGLPVEEKLSLESYNQLTDLFLTLANDDRDLFLKDKVAFLDKLIKFLKHREEDKSPLVELFLRVLENGQLAVDLNLRMKNLKLEDLKCFRDNISDELVLKIKNETARDYFLVLKALSKLINSSGESASCYLKLLTSNGRHQLNGMLQRILSEKSISAPFRLLFIAFETSNDEVDFPKLLNFIINHYNEMTMCSFIKESANLAAVDLLFRSSLKSYLIHHPRSIWKNKTWRKELQSVNDSLFKLFVKEIEKETSNPLVRLLKGMS</sequence>
<evidence type="ECO:0000313" key="4">
    <source>
        <dbReference type="Proteomes" id="UP000234950"/>
    </source>
</evidence>
<evidence type="ECO:0000259" key="2">
    <source>
        <dbReference type="Pfam" id="PF20014"/>
    </source>
</evidence>
<feature type="domain" description="GTPase-associated protein 1 middle" evidence="2">
    <location>
        <begin position="158"/>
        <end position="260"/>
    </location>
</feature>
<reference evidence="3 4" key="1">
    <citation type="submission" date="2017-11" db="EMBL/GenBank/DDBJ databases">
        <title>Comparitive Functional Genomics of Dry Heat Resistant strains isolated from the Viking Spacecraft.</title>
        <authorList>
            <person name="Seuylemezian A."/>
            <person name="Cooper K."/>
            <person name="Vaishampayan P."/>
        </authorList>
    </citation>
    <scope>NUCLEOTIDE SEQUENCE [LARGE SCALE GENOMIC DNA]</scope>
    <source>
        <strain evidence="3 4">V32-6</strain>
    </source>
</reference>
<dbReference type="EMBL" id="PGVE01000043">
    <property type="protein sequence ID" value="PLS04310.1"/>
    <property type="molecule type" value="Genomic_DNA"/>
</dbReference>
<proteinExistence type="predicted"/>
<protein>
    <submittedName>
        <fullName evidence="3">Uncharacterized protein</fullName>
    </submittedName>
</protein>
<dbReference type="AlphaFoldDB" id="A0A2N5HFK9"/>
<keyword evidence="4" id="KW-1185">Reference proteome</keyword>
<dbReference type="InterPro" id="IPR045402">
    <property type="entry name" value="GAP1-N2"/>
</dbReference>
<gene>
    <name evidence="3" type="ORF">CVD27_11725</name>
</gene>
<organism evidence="3 4">
    <name type="scientific">Neobacillus cucumis</name>
    <dbReference type="NCBI Taxonomy" id="1740721"/>
    <lineage>
        <taxon>Bacteria</taxon>
        <taxon>Bacillati</taxon>
        <taxon>Bacillota</taxon>
        <taxon>Bacilli</taxon>
        <taxon>Bacillales</taxon>
        <taxon>Bacillaceae</taxon>
        <taxon>Neobacillus</taxon>
    </lineage>
</organism>
<evidence type="ECO:0000259" key="1">
    <source>
        <dbReference type="Pfam" id="PF20013"/>
    </source>
</evidence>
<dbReference type="InterPro" id="IPR045401">
    <property type="entry name" value="GAP1-M"/>
</dbReference>
<dbReference type="RefSeq" id="WP_101648094.1">
    <property type="nucleotide sequence ID" value="NZ_PGVE01000043.1"/>
</dbReference>